<dbReference type="Proteomes" id="UP001142610">
    <property type="component" value="Unassembled WGS sequence"/>
</dbReference>
<dbReference type="Pfam" id="PF02597">
    <property type="entry name" value="ThiS"/>
    <property type="match status" value="1"/>
</dbReference>
<dbReference type="EMBL" id="JANIBC010000003">
    <property type="protein sequence ID" value="MCQ8185095.1"/>
    <property type="molecule type" value="Genomic_DNA"/>
</dbReference>
<dbReference type="PANTHER" id="PTHR34472">
    <property type="entry name" value="SULFUR CARRIER PROTEIN THIS"/>
    <property type="match status" value="1"/>
</dbReference>
<evidence type="ECO:0000313" key="2">
    <source>
        <dbReference type="Proteomes" id="UP001142610"/>
    </source>
</evidence>
<dbReference type="AlphaFoldDB" id="A0A9X2L8N4"/>
<dbReference type="InterPro" id="IPR016155">
    <property type="entry name" value="Mopterin_synth/thiamin_S_b"/>
</dbReference>
<name>A0A9X2L8N4_9PROT</name>
<comment type="caution">
    <text evidence="1">The sequence shown here is derived from an EMBL/GenBank/DDBJ whole genome shotgun (WGS) entry which is preliminary data.</text>
</comment>
<proteinExistence type="predicted"/>
<protein>
    <submittedName>
        <fullName evidence="1">Sulfur carrier protein ThiS</fullName>
    </submittedName>
</protein>
<reference evidence="1" key="1">
    <citation type="submission" date="2022-07" db="EMBL/GenBank/DDBJ databases">
        <title>Parvularcula maris sp. nov., an algicidal bacterium isolated from seawater.</title>
        <authorList>
            <person name="Li F."/>
        </authorList>
    </citation>
    <scope>NUCLEOTIDE SEQUENCE</scope>
    <source>
        <strain evidence="1">BGMRC 0090</strain>
    </source>
</reference>
<dbReference type="SUPFAM" id="SSF54285">
    <property type="entry name" value="MoaD/ThiS"/>
    <property type="match status" value="1"/>
</dbReference>
<dbReference type="Gene3D" id="3.10.20.30">
    <property type="match status" value="1"/>
</dbReference>
<organism evidence="1 2">
    <name type="scientific">Parvularcula maris</name>
    <dbReference type="NCBI Taxonomy" id="2965077"/>
    <lineage>
        <taxon>Bacteria</taxon>
        <taxon>Pseudomonadati</taxon>
        <taxon>Pseudomonadota</taxon>
        <taxon>Alphaproteobacteria</taxon>
        <taxon>Parvularculales</taxon>
        <taxon>Parvularculaceae</taxon>
        <taxon>Parvularcula</taxon>
    </lineage>
</organism>
<sequence length="69" mass="7397">MKEVQIQLNGEQRNVPEGMTIAALLEDLGISTGKVAVERNRTIEARSGFGQAELQAGDQLEIVRFVGGG</sequence>
<evidence type="ECO:0000313" key="1">
    <source>
        <dbReference type="EMBL" id="MCQ8185095.1"/>
    </source>
</evidence>
<accession>A0A9X2L8N4</accession>
<keyword evidence="2" id="KW-1185">Reference proteome</keyword>
<dbReference type="RefSeq" id="WP_256618956.1">
    <property type="nucleotide sequence ID" value="NZ_JANIBC010000003.1"/>
</dbReference>
<dbReference type="InterPro" id="IPR003749">
    <property type="entry name" value="ThiS/MoaD-like"/>
</dbReference>
<dbReference type="NCBIfam" id="TIGR01683">
    <property type="entry name" value="thiS"/>
    <property type="match status" value="1"/>
</dbReference>
<dbReference type="InterPro" id="IPR010035">
    <property type="entry name" value="Thi_S"/>
</dbReference>
<gene>
    <name evidence="1" type="primary">thiS</name>
    <name evidence="1" type="ORF">NOG11_06790</name>
</gene>
<dbReference type="PANTHER" id="PTHR34472:SF1">
    <property type="entry name" value="SULFUR CARRIER PROTEIN THIS"/>
    <property type="match status" value="1"/>
</dbReference>
<dbReference type="InterPro" id="IPR012675">
    <property type="entry name" value="Beta-grasp_dom_sf"/>
</dbReference>
<dbReference type="CDD" id="cd00565">
    <property type="entry name" value="Ubl_ThiS"/>
    <property type="match status" value="1"/>
</dbReference>